<proteinExistence type="predicted"/>
<dbReference type="KEGG" id="apre:CNX65_19410"/>
<accession>A0A290Z881</accession>
<reference evidence="3" key="1">
    <citation type="submission" date="2017-09" db="EMBL/GenBank/DDBJ databases">
        <title>Complete Genome Sequence of ansamitocin-producing Bacterium Actinosynnema pretiosum X47.</title>
        <authorList>
            <person name="Cao G."/>
            <person name="Zong G."/>
            <person name="Zhong C."/>
            <person name="Fu J."/>
        </authorList>
    </citation>
    <scope>NUCLEOTIDE SEQUENCE [LARGE SCALE GENOMIC DNA]</scope>
    <source>
        <strain evidence="3">X47</strain>
    </source>
</reference>
<evidence type="ECO:0000313" key="3">
    <source>
        <dbReference type="EMBL" id="ATE55182.1"/>
    </source>
</evidence>
<evidence type="ECO:0000256" key="1">
    <source>
        <dbReference type="SAM" id="MobiDB-lite"/>
    </source>
</evidence>
<evidence type="ECO:0000259" key="2">
    <source>
        <dbReference type="Pfam" id="PF14016"/>
    </source>
</evidence>
<dbReference type="InterPro" id="IPR025326">
    <property type="entry name" value="DUF4232"/>
</dbReference>
<feature type="compositionally biased region" description="Low complexity" evidence="1">
    <location>
        <begin position="8"/>
        <end position="23"/>
    </location>
</feature>
<gene>
    <name evidence="3" type="ORF">CNX65_19410</name>
</gene>
<organism evidence="3 4">
    <name type="scientific">Actinosynnema pretiosum</name>
    <dbReference type="NCBI Taxonomy" id="42197"/>
    <lineage>
        <taxon>Bacteria</taxon>
        <taxon>Bacillati</taxon>
        <taxon>Actinomycetota</taxon>
        <taxon>Actinomycetes</taxon>
        <taxon>Pseudonocardiales</taxon>
        <taxon>Pseudonocardiaceae</taxon>
        <taxon>Actinosynnema</taxon>
    </lineage>
</organism>
<name>A0A290Z881_9PSEU</name>
<dbReference type="EMBL" id="CP023445">
    <property type="protein sequence ID" value="ATE55182.1"/>
    <property type="molecule type" value="Genomic_DNA"/>
</dbReference>
<sequence>MTNTSGLTPQRSSRPRPTASRAGRVAAGLAVVALVGACQTMAPDRLGQPGTGSPPAPSDRPSSISLTGTSRSMPASDSRCATAELRVDIGQNGNHDMQGAHVPLRFTNTGTGPCTLHGAPGVSYVAAEGGEQVGEPATRDTDGPEVTLAPGETASAGLFLSSAPLKTPACEQVVVPGLRVYPPGGTESVFVAHESTACEPPRNGPFLGVGPVEPGADNTGY</sequence>
<protein>
    <recommendedName>
        <fullName evidence="2">DUF4232 domain-containing protein</fullName>
    </recommendedName>
</protein>
<dbReference type="AlphaFoldDB" id="A0A290Z881"/>
<dbReference type="Proteomes" id="UP000218505">
    <property type="component" value="Chromosome"/>
</dbReference>
<feature type="region of interest" description="Disordered" evidence="1">
    <location>
        <begin position="202"/>
        <end position="221"/>
    </location>
</feature>
<feature type="region of interest" description="Disordered" evidence="1">
    <location>
        <begin position="42"/>
        <end position="78"/>
    </location>
</feature>
<feature type="compositionally biased region" description="Polar residues" evidence="1">
    <location>
        <begin position="60"/>
        <end position="75"/>
    </location>
</feature>
<feature type="domain" description="DUF4232" evidence="2">
    <location>
        <begin position="80"/>
        <end position="212"/>
    </location>
</feature>
<keyword evidence="4" id="KW-1185">Reference proteome</keyword>
<dbReference type="Pfam" id="PF14016">
    <property type="entry name" value="DUF4232"/>
    <property type="match status" value="1"/>
</dbReference>
<evidence type="ECO:0000313" key="4">
    <source>
        <dbReference type="Proteomes" id="UP000218505"/>
    </source>
</evidence>
<feature type="region of interest" description="Disordered" evidence="1">
    <location>
        <begin position="1"/>
        <end position="23"/>
    </location>
</feature>